<dbReference type="Pfam" id="PF21307">
    <property type="entry name" value="Glyco_hydro_95_C"/>
    <property type="match status" value="1"/>
</dbReference>
<evidence type="ECO:0000259" key="2">
    <source>
        <dbReference type="Pfam" id="PF21307"/>
    </source>
</evidence>
<feature type="domain" description="Glycosyl hydrolase family 95 N-terminal" evidence="1">
    <location>
        <begin position="47"/>
        <end position="278"/>
    </location>
</feature>
<evidence type="ECO:0000259" key="3">
    <source>
        <dbReference type="Pfam" id="PF22124"/>
    </source>
</evidence>
<sequence length="791" mass="88747">MMSPTQFFRFLFRFGTAHIWLCFAAFFIGLNTVGYAQDTTRTNDLMMWFTHPARHWNEALPVGNGRLGAMVFGGLPTERLQLNEESVWVGKPADFVNPAARAALPQVRQLLFAGKYAEAQALAQEKMMGDKQVWSTYQTLGDLTLMFDSLHQQATDYQREIDLETATARVRYRVGRVRYTREIFASAPDQALVVRLTADQPGALTVGVTLSRPGNQATCRVENQTLTLREHIGGGTGVHLVTRAQLLPEGGTIRTQGQQVQVDSANAITLILTAATDYWGNDPEVTTDRQLVAAAQKTFTTLQEAHITDYQHYFKRVALDLGTSEATYFPTDARLLALQRGNADPALLALYYQFGRYLLISSSRPGPDGGAALPANLQGIWADGLTPPWSADYHININIQMNYWPAEVTNLPELHAPFLDFLDRLRPDARKTARDMYGIAGTVAHFTTDPWLFTEPYGQTQWAMWPMGMAWCAQHPWEHYLFTEDQAFLREKGYPVMKEAAEFCLNWLVEHPTTHQLVSGPSISPENTFRTQDGAIATMVMGPTMDHMIIRDLLENTRQAAQILKTDRALQRRIEKTLARLAPTQIGSDGRIMEWTEEFDEPEPGHRHISQLFGLHPGHQITRQTPELFAAARKTIDYRLSHGGGHTGWSRAWIINFFARLHDGEAAYENLIALLRKSTLPNLFDTHPPFQIDGNFGATAGITEMLLQSHAGELHLLPALPQAWPQGHIRGICARGGFEIELEWEDGQLRQATVLSKLGHACQLRYGDRVVTLATQPNQRYVLDGALRLVP</sequence>
<evidence type="ECO:0000259" key="1">
    <source>
        <dbReference type="Pfam" id="PF14498"/>
    </source>
</evidence>
<dbReference type="InterPro" id="IPR027414">
    <property type="entry name" value="GH95_N_dom"/>
</dbReference>
<dbReference type="OrthoDB" id="9802600at2"/>
<reference evidence="4 5" key="1">
    <citation type="submission" date="2016-10" db="EMBL/GenBank/DDBJ databases">
        <authorList>
            <person name="de Groot N.N."/>
        </authorList>
    </citation>
    <scope>NUCLEOTIDE SEQUENCE [LARGE SCALE GENOMIC DNA]</scope>
    <source>
        <strain evidence="4 5">DSM 25186</strain>
    </source>
</reference>
<dbReference type="RefSeq" id="WP_089679919.1">
    <property type="nucleotide sequence ID" value="NZ_FNFO01000002.1"/>
</dbReference>
<dbReference type="InterPro" id="IPR012341">
    <property type="entry name" value="6hp_glycosidase-like_sf"/>
</dbReference>
<feature type="domain" description="Alpha fucosidase A-like C-terminal" evidence="2">
    <location>
        <begin position="708"/>
        <end position="772"/>
    </location>
</feature>
<dbReference type="PIRSF" id="PIRSF007663">
    <property type="entry name" value="UCP007663"/>
    <property type="match status" value="1"/>
</dbReference>
<accession>A0A1G9ALI8</accession>
<dbReference type="Gene3D" id="1.50.10.10">
    <property type="match status" value="1"/>
</dbReference>
<dbReference type="Pfam" id="PF22124">
    <property type="entry name" value="Glyco_hydro_95_cat"/>
    <property type="match status" value="1"/>
</dbReference>
<name>A0A1G9ALI8_9BACT</name>
<dbReference type="PANTHER" id="PTHR31084">
    <property type="entry name" value="ALPHA-L-FUCOSIDASE 2"/>
    <property type="match status" value="1"/>
</dbReference>
<proteinExistence type="predicted"/>
<keyword evidence="5" id="KW-1185">Reference proteome</keyword>
<dbReference type="PANTHER" id="PTHR31084:SF0">
    <property type="entry name" value="ALPHA-L-FUCOSIDASE 2"/>
    <property type="match status" value="1"/>
</dbReference>
<evidence type="ECO:0000313" key="4">
    <source>
        <dbReference type="EMBL" id="SDK28202.1"/>
    </source>
</evidence>
<dbReference type="InterPro" id="IPR008928">
    <property type="entry name" value="6-hairpin_glycosidase_sf"/>
</dbReference>
<dbReference type="InterPro" id="IPR049053">
    <property type="entry name" value="AFCA-like_C"/>
</dbReference>
<dbReference type="GO" id="GO:0005975">
    <property type="term" value="P:carbohydrate metabolic process"/>
    <property type="evidence" value="ECO:0007669"/>
    <property type="project" value="InterPro"/>
</dbReference>
<dbReference type="InterPro" id="IPR016518">
    <property type="entry name" value="Alpha-L-fucosidase"/>
</dbReference>
<protein>
    <submittedName>
        <fullName evidence="4">Alpha-L-fucosidase 2</fullName>
    </submittedName>
</protein>
<dbReference type="GO" id="GO:0004560">
    <property type="term" value="F:alpha-L-fucosidase activity"/>
    <property type="evidence" value="ECO:0007669"/>
    <property type="project" value="InterPro"/>
</dbReference>
<evidence type="ECO:0000313" key="5">
    <source>
        <dbReference type="Proteomes" id="UP000198510"/>
    </source>
</evidence>
<dbReference type="Pfam" id="PF14498">
    <property type="entry name" value="Glyco_hyd_65N_2"/>
    <property type="match status" value="1"/>
</dbReference>
<dbReference type="AlphaFoldDB" id="A0A1G9ALI8"/>
<dbReference type="SUPFAM" id="SSF48208">
    <property type="entry name" value="Six-hairpin glycosidases"/>
    <property type="match status" value="1"/>
</dbReference>
<dbReference type="EMBL" id="FNFO01000002">
    <property type="protein sequence ID" value="SDK28202.1"/>
    <property type="molecule type" value="Genomic_DNA"/>
</dbReference>
<organism evidence="4 5">
    <name type="scientific">Catalinimonas alkaloidigena</name>
    <dbReference type="NCBI Taxonomy" id="1075417"/>
    <lineage>
        <taxon>Bacteria</taxon>
        <taxon>Pseudomonadati</taxon>
        <taxon>Bacteroidota</taxon>
        <taxon>Cytophagia</taxon>
        <taxon>Cytophagales</taxon>
        <taxon>Catalimonadaceae</taxon>
        <taxon>Catalinimonas</taxon>
    </lineage>
</organism>
<feature type="domain" description="Glycosyl hydrolase family 95 catalytic" evidence="3">
    <location>
        <begin position="299"/>
        <end position="706"/>
    </location>
</feature>
<dbReference type="Proteomes" id="UP000198510">
    <property type="component" value="Unassembled WGS sequence"/>
</dbReference>
<gene>
    <name evidence="4" type="ORF">SAMN05421823_102343</name>
</gene>
<dbReference type="InterPro" id="IPR054363">
    <property type="entry name" value="GH95_cat"/>
</dbReference>
<dbReference type="STRING" id="1075417.SAMN05421823_102343"/>